<evidence type="ECO:0000256" key="1">
    <source>
        <dbReference type="SAM" id="MobiDB-lite"/>
    </source>
</evidence>
<organism evidence="2">
    <name type="scientific">bioreactor metagenome</name>
    <dbReference type="NCBI Taxonomy" id="1076179"/>
    <lineage>
        <taxon>unclassified sequences</taxon>
        <taxon>metagenomes</taxon>
        <taxon>ecological metagenomes</taxon>
    </lineage>
</organism>
<name>A0A645GNG7_9ZZZZ</name>
<reference evidence="2" key="1">
    <citation type="submission" date="2019-08" db="EMBL/GenBank/DDBJ databases">
        <authorList>
            <person name="Kucharzyk K."/>
            <person name="Murdoch R.W."/>
            <person name="Higgins S."/>
            <person name="Loffler F."/>
        </authorList>
    </citation>
    <scope>NUCLEOTIDE SEQUENCE</scope>
</reference>
<dbReference type="AlphaFoldDB" id="A0A645GNG7"/>
<gene>
    <name evidence="2" type="ORF">SDC9_172650</name>
</gene>
<proteinExistence type="predicted"/>
<sequence length="68" mass="7092">MSRTVVRNPHRHAAEVDGVVTVAWNDAGSGDTGAGTGSKVRNDDKPGSFSLNSPDVVSQARLLAKEAM</sequence>
<comment type="caution">
    <text evidence="2">The sequence shown here is derived from an EMBL/GenBank/DDBJ whole genome shotgun (WGS) entry which is preliminary data.</text>
</comment>
<dbReference type="EMBL" id="VSSQ01074349">
    <property type="protein sequence ID" value="MPN25243.1"/>
    <property type="molecule type" value="Genomic_DNA"/>
</dbReference>
<protein>
    <submittedName>
        <fullName evidence="2">Uncharacterized protein</fullName>
    </submittedName>
</protein>
<evidence type="ECO:0000313" key="2">
    <source>
        <dbReference type="EMBL" id="MPN25243.1"/>
    </source>
</evidence>
<accession>A0A645GNG7</accession>
<feature type="region of interest" description="Disordered" evidence="1">
    <location>
        <begin position="25"/>
        <end position="53"/>
    </location>
</feature>